<dbReference type="EMBL" id="CP000482">
    <property type="protein sequence ID" value="ABL00066.1"/>
    <property type="molecule type" value="Genomic_DNA"/>
</dbReference>
<gene>
    <name evidence="3" type="ordered locus">Ppro_2460</name>
</gene>
<proteinExistence type="predicted"/>
<dbReference type="PANTHER" id="PTHR12526">
    <property type="entry name" value="GLYCOSYLTRANSFERASE"/>
    <property type="match status" value="1"/>
</dbReference>
<dbReference type="Pfam" id="PF00534">
    <property type="entry name" value="Glycos_transf_1"/>
    <property type="match status" value="1"/>
</dbReference>
<dbReference type="eggNOG" id="COG0438">
    <property type="taxonomic scope" value="Bacteria"/>
</dbReference>
<evidence type="ECO:0000313" key="3">
    <source>
        <dbReference type="EMBL" id="ABL00066.1"/>
    </source>
</evidence>
<dbReference type="CDD" id="cd03801">
    <property type="entry name" value="GT4_PimA-like"/>
    <property type="match status" value="1"/>
</dbReference>
<dbReference type="SUPFAM" id="SSF53756">
    <property type="entry name" value="UDP-Glycosyltransferase/glycogen phosphorylase"/>
    <property type="match status" value="1"/>
</dbReference>
<name>A1ARU5_PELPD</name>
<keyword evidence="4" id="KW-1185">Reference proteome</keyword>
<sequence length="353" mass="39792">MDRIVSENIGRILYLCGAIEPHREGISKEVFSLHRYFRDSCVIGTSPDGGFLRSPSQGYFAFPANLLPSLRFWAQLAARNFQLIHVFHGIDCYHYLKMRGNKPMILTAISVDNVLSVDHYAKVRKIVVESVRDRDHLLSVGLPPEKVTVIYPGTDLSVFRAVAPPPIKDRFRVVFASSPFAVEYMESRGVRLMLEAAKARDNIKFVLLWRKRGNTIELLKQWIAELGVTNVTVIHNDLNDMSRFYQESHAAIVPFTTAKNTKSCPNSAVESLATGRPVLASSRVGIADVIVSERCGVVFEPQVDKLVQALDDMIVNYAKLQSKAERCAQTHFSNAAFFESYNKLYCNVLYSER</sequence>
<evidence type="ECO:0000259" key="2">
    <source>
        <dbReference type="Pfam" id="PF13439"/>
    </source>
</evidence>
<evidence type="ECO:0000259" key="1">
    <source>
        <dbReference type="Pfam" id="PF00534"/>
    </source>
</evidence>
<reference evidence="3 4" key="1">
    <citation type="submission" date="2006-10" db="EMBL/GenBank/DDBJ databases">
        <title>Complete sequence of chromosome of Pelobacter propionicus DSM 2379.</title>
        <authorList>
            <consortium name="US DOE Joint Genome Institute"/>
            <person name="Copeland A."/>
            <person name="Lucas S."/>
            <person name="Lapidus A."/>
            <person name="Barry K."/>
            <person name="Detter J.C."/>
            <person name="Glavina del Rio T."/>
            <person name="Hammon N."/>
            <person name="Israni S."/>
            <person name="Dalin E."/>
            <person name="Tice H."/>
            <person name="Pitluck S."/>
            <person name="Saunders E."/>
            <person name="Brettin T."/>
            <person name="Bruce D."/>
            <person name="Han C."/>
            <person name="Tapia R."/>
            <person name="Schmutz J."/>
            <person name="Larimer F."/>
            <person name="Land M."/>
            <person name="Hauser L."/>
            <person name="Kyrpides N."/>
            <person name="Kim E."/>
            <person name="Lovley D."/>
            <person name="Richardson P."/>
        </authorList>
    </citation>
    <scope>NUCLEOTIDE SEQUENCE [LARGE SCALE GENOMIC DNA]</scope>
    <source>
        <strain evidence="4">DSM 2379 / NBRC 103807 / OttBd1</strain>
    </source>
</reference>
<dbReference type="Pfam" id="PF13439">
    <property type="entry name" value="Glyco_transf_4"/>
    <property type="match status" value="1"/>
</dbReference>
<protein>
    <submittedName>
        <fullName evidence="3">Glycosyl transferase, group 1</fullName>
    </submittedName>
</protein>
<accession>A1ARU5</accession>
<dbReference type="HOGENOM" id="CLU_784925_0_0_7"/>
<dbReference type="GO" id="GO:0016757">
    <property type="term" value="F:glycosyltransferase activity"/>
    <property type="evidence" value="ECO:0007669"/>
    <property type="project" value="InterPro"/>
</dbReference>
<dbReference type="Gene3D" id="3.40.50.2000">
    <property type="entry name" value="Glycogen Phosphorylase B"/>
    <property type="match status" value="2"/>
</dbReference>
<keyword evidence="3" id="KW-0808">Transferase</keyword>
<dbReference type="AlphaFoldDB" id="A1ARU5"/>
<feature type="domain" description="Glycosyltransferase subfamily 4-like N-terminal" evidence="2">
    <location>
        <begin position="61"/>
        <end position="157"/>
    </location>
</feature>
<evidence type="ECO:0000313" key="4">
    <source>
        <dbReference type="Proteomes" id="UP000006732"/>
    </source>
</evidence>
<dbReference type="OrthoDB" id="8523124at2"/>
<feature type="domain" description="Glycosyl transferase family 1" evidence="1">
    <location>
        <begin position="188"/>
        <end position="323"/>
    </location>
</feature>
<dbReference type="InterPro" id="IPR028098">
    <property type="entry name" value="Glyco_trans_4-like_N"/>
</dbReference>
<dbReference type="InterPro" id="IPR001296">
    <property type="entry name" value="Glyco_trans_1"/>
</dbReference>
<dbReference type="STRING" id="338966.Ppro_2460"/>
<dbReference type="KEGG" id="ppd:Ppro_2460"/>
<organism evidence="3 4">
    <name type="scientific">Pelobacter propionicus (strain DSM 2379 / NBRC 103807 / OttBd1)</name>
    <dbReference type="NCBI Taxonomy" id="338966"/>
    <lineage>
        <taxon>Bacteria</taxon>
        <taxon>Pseudomonadati</taxon>
        <taxon>Thermodesulfobacteriota</taxon>
        <taxon>Desulfuromonadia</taxon>
        <taxon>Desulfuromonadales</taxon>
        <taxon>Desulfuromonadaceae</taxon>
        <taxon>Pelobacter</taxon>
    </lineage>
</organism>
<dbReference type="Proteomes" id="UP000006732">
    <property type="component" value="Chromosome"/>
</dbReference>